<feature type="transmembrane region" description="Helical" evidence="6">
    <location>
        <begin position="142"/>
        <end position="162"/>
    </location>
</feature>
<organism evidence="8 9">
    <name type="scientific">Roseateles aquae</name>
    <dbReference type="NCBI Taxonomy" id="3077235"/>
    <lineage>
        <taxon>Bacteria</taxon>
        <taxon>Pseudomonadati</taxon>
        <taxon>Pseudomonadota</taxon>
        <taxon>Betaproteobacteria</taxon>
        <taxon>Burkholderiales</taxon>
        <taxon>Sphaerotilaceae</taxon>
        <taxon>Roseateles</taxon>
    </lineage>
</organism>
<dbReference type="Proteomes" id="UP001246372">
    <property type="component" value="Unassembled WGS sequence"/>
</dbReference>
<comment type="similarity">
    <text evidence="2">Belongs to the EamA transporter family.</text>
</comment>
<evidence type="ECO:0000256" key="6">
    <source>
        <dbReference type="SAM" id="Phobius"/>
    </source>
</evidence>
<name>A0ABU3P658_9BURK</name>
<dbReference type="PANTHER" id="PTHR32322">
    <property type="entry name" value="INNER MEMBRANE TRANSPORTER"/>
    <property type="match status" value="1"/>
</dbReference>
<dbReference type="Pfam" id="PF00892">
    <property type="entry name" value="EamA"/>
    <property type="match status" value="2"/>
</dbReference>
<evidence type="ECO:0000256" key="4">
    <source>
        <dbReference type="ARBA" id="ARBA00022989"/>
    </source>
</evidence>
<reference evidence="8" key="1">
    <citation type="submission" date="2023-09" db="EMBL/GenBank/DDBJ databases">
        <title>Paucibacter sp. APW11 Genome sequencing and assembly.</title>
        <authorList>
            <person name="Kim I."/>
        </authorList>
    </citation>
    <scope>NUCLEOTIDE SEQUENCE</scope>
    <source>
        <strain evidence="8">APW11</strain>
    </source>
</reference>
<dbReference type="InterPro" id="IPR037185">
    <property type="entry name" value="EmrE-like"/>
</dbReference>
<keyword evidence="5 6" id="KW-0472">Membrane</keyword>
<feature type="transmembrane region" description="Helical" evidence="6">
    <location>
        <begin position="204"/>
        <end position="225"/>
    </location>
</feature>
<dbReference type="EMBL" id="JAVXZY010000001">
    <property type="protein sequence ID" value="MDT8998059.1"/>
    <property type="molecule type" value="Genomic_DNA"/>
</dbReference>
<evidence type="ECO:0000259" key="7">
    <source>
        <dbReference type="Pfam" id="PF00892"/>
    </source>
</evidence>
<feature type="transmembrane region" description="Helical" evidence="6">
    <location>
        <begin position="260"/>
        <end position="277"/>
    </location>
</feature>
<feature type="transmembrane region" description="Helical" evidence="6">
    <location>
        <begin position="237"/>
        <end position="254"/>
    </location>
</feature>
<dbReference type="InterPro" id="IPR050638">
    <property type="entry name" value="AA-Vitamin_Transporters"/>
</dbReference>
<gene>
    <name evidence="8" type="ORF">RQP53_02095</name>
</gene>
<keyword evidence="9" id="KW-1185">Reference proteome</keyword>
<evidence type="ECO:0000313" key="8">
    <source>
        <dbReference type="EMBL" id="MDT8998059.1"/>
    </source>
</evidence>
<sequence length="279" mass="29528">MPALFVAIWSTGFVVARLGMPHAPPLSFLALRFALSALCLLGWALWVGARWPQGRGQWFHLAVLGALMHAGYLGAGWAAVKQGLGAGTMSLIAGLQPVLTAVYLSLRPTQARLSGAQWAGLGLGTIGLVLVVWRKLGLGEASALNLSLGFAALMFITVAALYQQRFVRPCDSRTALCVQMLAACLLMAPLGLLEGEAMDWVPALYAALGWSVLGLTLGGSSLLYLMLQRGAATRVTSLMYLVPPCAAMLSWMLFGEQLGAAVWLGMGLSAAGVYLVIRR</sequence>
<feature type="domain" description="EamA" evidence="7">
    <location>
        <begin position="4"/>
        <end position="132"/>
    </location>
</feature>
<comment type="caution">
    <text evidence="8">The sequence shown here is derived from an EMBL/GenBank/DDBJ whole genome shotgun (WGS) entry which is preliminary data.</text>
</comment>
<feature type="domain" description="EamA" evidence="7">
    <location>
        <begin position="147"/>
        <end position="277"/>
    </location>
</feature>
<evidence type="ECO:0000313" key="9">
    <source>
        <dbReference type="Proteomes" id="UP001246372"/>
    </source>
</evidence>
<comment type="subcellular location">
    <subcellularLocation>
        <location evidence="1">Membrane</location>
        <topology evidence="1">Multi-pass membrane protein</topology>
    </subcellularLocation>
</comment>
<evidence type="ECO:0000256" key="5">
    <source>
        <dbReference type="ARBA" id="ARBA00023136"/>
    </source>
</evidence>
<evidence type="ECO:0000256" key="1">
    <source>
        <dbReference type="ARBA" id="ARBA00004141"/>
    </source>
</evidence>
<evidence type="ECO:0000256" key="2">
    <source>
        <dbReference type="ARBA" id="ARBA00007362"/>
    </source>
</evidence>
<evidence type="ECO:0000256" key="3">
    <source>
        <dbReference type="ARBA" id="ARBA00022692"/>
    </source>
</evidence>
<dbReference type="SUPFAM" id="SSF103481">
    <property type="entry name" value="Multidrug resistance efflux transporter EmrE"/>
    <property type="match status" value="2"/>
</dbReference>
<feature type="transmembrane region" description="Helical" evidence="6">
    <location>
        <begin position="174"/>
        <end position="192"/>
    </location>
</feature>
<feature type="transmembrane region" description="Helical" evidence="6">
    <location>
        <begin position="58"/>
        <end position="80"/>
    </location>
</feature>
<accession>A0ABU3P658</accession>
<dbReference type="InterPro" id="IPR000620">
    <property type="entry name" value="EamA_dom"/>
</dbReference>
<feature type="transmembrane region" description="Helical" evidence="6">
    <location>
        <begin position="118"/>
        <end position="136"/>
    </location>
</feature>
<feature type="transmembrane region" description="Helical" evidence="6">
    <location>
        <begin position="86"/>
        <end position="106"/>
    </location>
</feature>
<keyword evidence="3 6" id="KW-0812">Transmembrane</keyword>
<dbReference type="PANTHER" id="PTHR32322:SF2">
    <property type="entry name" value="EAMA DOMAIN-CONTAINING PROTEIN"/>
    <property type="match status" value="1"/>
</dbReference>
<keyword evidence="4 6" id="KW-1133">Transmembrane helix</keyword>
<proteinExistence type="inferred from homology"/>
<protein>
    <submittedName>
        <fullName evidence="8">DMT family transporter</fullName>
    </submittedName>
</protein>
<feature type="transmembrane region" description="Helical" evidence="6">
    <location>
        <begin position="26"/>
        <end position="46"/>
    </location>
</feature>